<sequence length="78" mass="8396">MNLLLPSFETDQEENYVEHKTTENGGIGGGRLWKFKGNNEAKEAASVSMKGTLARTSIEAEDAANSYAPGVGILPARR</sequence>
<proteinExistence type="predicted"/>
<evidence type="ECO:0000313" key="2">
    <source>
        <dbReference type="Proteomes" id="UP000489600"/>
    </source>
</evidence>
<dbReference type="AlphaFoldDB" id="A0A565CCB0"/>
<keyword evidence="2" id="KW-1185">Reference proteome</keyword>
<dbReference type="EMBL" id="CABITT030000007">
    <property type="protein sequence ID" value="VVB11264.1"/>
    <property type="molecule type" value="Genomic_DNA"/>
</dbReference>
<dbReference type="OrthoDB" id="10500224at2759"/>
<accession>A0A565CCB0</accession>
<reference evidence="1" key="1">
    <citation type="submission" date="2019-07" db="EMBL/GenBank/DDBJ databases">
        <authorList>
            <person name="Dittberner H."/>
        </authorList>
    </citation>
    <scope>NUCLEOTIDE SEQUENCE [LARGE SCALE GENOMIC DNA]</scope>
</reference>
<dbReference type="Proteomes" id="UP000489600">
    <property type="component" value="Unassembled WGS sequence"/>
</dbReference>
<comment type="caution">
    <text evidence="1">The sequence shown here is derived from an EMBL/GenBank/DDBJ whole genome shotgun (WGS) entry which is preliminary data.</text>
</comment>
<evidence type="ECO:0000313" key="1">
    <source>
        <dbReference type="EMBL" id="VVB11264.1"/>
    </source>
</evidence>
<protein>
    <submittedName>
        <fullName evidence="1">Uncharacterized protein</fullName>
    </submittedName>
</protein>
<name>A0A565CCB0_9BRAS</name>
<organism evidence="1 2">
    <name type="scientific">Arabis nemorensis</name>
    <dbReference type="NCBI Taxonomy" id="586526"/>
    <lineage>
        <taxon>Eukaryota</taxon>
        <taxon>Viridiplantae</taxon>
        <taxon>Streptophyta</taxon>
        <taxon>Embryophyta</taxon>
        <taxon>Tracheophyta</taxon>
        <taxon>Spermatophyta</taxon>
        <taxon>Magnoliopsida</taxon>
        <taxon>eudicotyledons</taxon>
        <taxon>Gunneridae</taxon>
        <taxon>Pentapetalae</taxon>
        <taxon>rosids</taxon>
        <taxon>malvids</taxon>
        <taxon>Brassicales</taxon>
        <taxon>Brassicaceae</taxon>
        <taxon>Arabideae</taxon>
        <taxon>Arabis</taxon>
    </lineage>
</organism>
<gene>
    <name evidence="1" type="ORF">ANE_LOCUS21708</name>
</gene>